<evidence type="ECO:0000256" key="2">
    <source>
        <dbReference type="SAM" id="Phobius"/>
    </source>
</evidence>
<name>A0ABT9NVF6_9ACTN</name>
<reference evidence="3 4" key="1">
    <citation type="submission" date="2023-07" db="EMBL/GenBank/DDBJ databases">
        <title>Sequencing the genomes of 1000 actinobacteria strains.</title>
        <authorList>
            <person name="Klenk H.-P."/>
        </authorList>
    </citation>
    <scope>NUCLEOTIDE SEQUENCE [LARGE SCALE GENOMIC DNA]</scope>
    <source>
        <strain evidence="3 4">DSM 44388</strain>
    </source>
</reference>
<dbReference type="EMBL" id="JAUSQZ010000001">
    <property type="protein sequence ID" value="MDP9824408.1"/>
    <property type="molecule type" value="Genomic_DNA"/>
</dbReference>
<accession>A0ABT9NVF6</accession>
<feature type="transmembrane region" description="Helical" evidence="2">
    <location>
        <begin position="12"/>
        <end position="33"/>
    </location>
</feature>
<keyword evidence="2" id="KW-0472">Membrane</keyword>
<sequence>MLETRRQHDCQALNSLALGEITIAGLVTAGLFVGAPLRFVLSAFFAAHVAWIVTVLIGKLSGGAGGSRPLPVRPRPRAGA</sequence>
<feature type="transmembrane region" description="Helical" evidence="2">
    <location>
        <begin position="39"/>
        <end position="58"/>
    </location>
</feature>
<dbReference type="Proteomes" id="UP001235712">
    <property type="component" value="Unassembled WGS sequence"/>
</dbReference>
<proteinExistence type="predicted"/>
<protein>
    <submittedName>
        <fullName evidence="3">Uncharacterized protein</fullName>
    </submittedName>
</protein>
<evidence type="ECO:0000256" key="1">
    <source>
        <dbReference type="SAM" id="MobiDB-lite"/>
    </source>
</evidence>
<comment type="caution">
    <text evidence="3">The sequence shown here is derived from an EMBL/GenBank/DDBJ whole genome shotgun (WGS) entry which is preliminary data.</text>
</comment>
<keyword evidence="2" id="KW-1133">Transmembrane helix</keyword>
<evidence type="ECO:0000313" key="3">
    <source>
        <dbReference type="EMBL" id="MDP9824408.1"/>
    </source>
</evidence>
<keyword evidence="4" id="KW-1185">Reference proteome</keyword>
<organism evidence="3 4">
    <name type="scientific">Kineosporia succinea</name>
    <dbReference type="NCBI Taxonomy" id="84632"/>
    <lineage>
        <taxon>Bacteria</taxon>
        <taxon>Bacillati</taxon>
        <taxon>Actinomycetota</taxon>
        <taxon>Actinomycetes</taxon>
        <taxon>Kineosporiales</taxon>
        <taxon>Kineosporiaceae</taxon>
        <taxon>Kineosporia</taxon>
    </lineage>
</organism>
<evidence type="ECO:0000313" key="4">
    <source>
        <dbReference type="Proteomes" id="UP001235712"/>
    </source>
</evidence>
<dbReference type="RefSeq" id="WP_307236915.1">
    <property type="nucleotide sequence ID" value="NZ_JAUSQZ010000001.1"/>
</dbReference>
<keyword evidence="2" id="KW-0812">Transmembrane</keyword>
<gene>
    <name evidence="3" type="ORF">J2S57_000157</name>
</gene>
<feature type="region of interest" description="Disordered" evidence="1">
    <location>
        <begin position="61"/>
        <end position="80"/>
    </location>
</feature>